<evidence type="ECO:0000313" key="5">
    <source>
        <dbReference type="EMBL" id="WGT46843.1"/>
    </source>
</evidence>
<dbReference type="Proteomes" id="UP001244136">
    <property type="component" value="Chromosome"/>
</dbReference>
<evidence type="ECO:0000256" key="3">
    <source>
        <dbReference type="ARBA" id="ARBA00023163"/>
    </source>
</evidence>
<sequence>MTPESRRVNLRDIAEDSGVSIQTVSRVVRGINVVAEETRARVMASVERLGYRPNLAARSLSAHRTGQVIVLVAVPLLYGHATTFVEVCQELAELQLHAVASIAPPLEGVVPDLQDLIPVTADGVIILGGRTDPSPWVVDVAARMPTVLIGRVHSLPPHSAGVSLDHRAGAISAVRHLIDRGARRIVHVAGPQDWIDAYERLAGYHEAIAEAGLEPVVLHAGTWDAADAGPLMGRLPEGTDAVFAANDQLALGAMTALQKRGLCVPGDVRVVGFDDMAGVGFLNPGLTTVRQDFRAIGQLAVQSLHRLLTADEVEVGAIRVDADLIVREST</sequence>
<keyword evidence="3" id="KW-0804">Transcription</keyword>
<dbReference type="CDD" id="cd01392">
    <property type="entry name" value="HTH_LacI"/>
    <property type="match status" value="1"/>
</dbReference>
<dbReference type="SUPFAM" id="SSF53822">
    <property type="entry name" value="Periplasmic binding protein-like I"/>
    <property type="match status" value="1"/>
</dbReference>
<keyword evidence="6" id="KW-1185">Reference proteome</keyword>
<name>A0ABY8PWH3_9ACTN</name>
<protein>
    <submittedName>
        <fullName evidence="5">LacI family DNA-binding transcriptional regulator</fullName>
    </submittedName>
</protein>
<dbReference type="PANTHER" id="PTHR30146">
    <property type="entry name" value="LACI-RELATED TRANSCRIPTIONAL REPRESSOR"/>
    <property type="match status" value="1"/>
</dbReference>
<evidence type="ECO:0000313" key="6">
    <source>
        <dbReference type="Proteomes" id="UP001244136"/>
    </source>
</evidence>
<evidence type="ECO:0000259" key="4">
    <source>
        <dbReference type="PROSITE" id="PS50932"/>
    </source>
</evidence>
<dbReference type="SUPFAM" id="SSF47413">
    <property type="entry name" value="lambda repressor-like DNA-binding domains"/>
    <property type="match status" value="1"/>
</dbReference>
<dbReference type="InterPro" id="IPR000843">
    <property type="entry name" value="HTH_LacI"/>
</dbReference>
<evidence type="ECO:0000256" key="2">
    <source>
        <dbReference type="ARBA" id="ARBA00023125"/>
    </source>
</evidence>
<feature type="domain" description="HTH lacI-type" evidence="4">
    <location>
        <begin position="8"/>
        <end position="62"/>
    </location>
</feature>
<dbReference type="InterPro" id="IPR028082">
    <property type="entry name" value="Peripla_BP_I"/>
</dbReference>
<dbReference type="Pfam" id="PF00356">
    <property type="entry name" value="LacI"/>
    <property type="match status" value="1"/>
</dbReference>
<dbReference type="InterPro" id="IPR010982">
    <property type="entry name" value="Lambda_DNA-bd_dom_sf"/>
</dbReference>
<evidence type="ECO:0000256" key="1">
    <source>
        <dbReference type="ARBA" id="ARBA00023015"/>
    </source>
</evidence>
<gene>
    <name evidence="5" type="ORF">QH948_11990</name>
</gene>
<dbReference type="PROSITE" id="PS50932">
    <property type="entry name" value="HTH_LACI_2"/>
    <property type="match status" value="1"/>
</dbReference>
<dbReference type="RefSeq" id="WP_281144595.1">
    <property type="nucleotide sequence ID" value="NZ_CP123967.1"/>
</dbReference>
<dbReference type="SMART" id="SM00354">
    <property type="entry name" value="HTH_LACI"/>
    <property type="match status" value="1"/>
</dbReference>
<keyword evidence="1" id="KW-0805">Transcription regulation</keyword>
<dbReference type="Pfam" id="PF13377">
    <property type="entry name" value="Peripla_BP_3"/>
    <property type="match status" value="1"/>
</dbReference>
<dbReference type="EMBL" id="CP123967">
    <property type="protein sequence ID" value="WGT46843.1"/>
    <property type="molecule type" value="Genomic_DNA"/>
</dbReference>
<keyword evidence="2 5" id="KW-0238">DNA-binding</keyword>
<dbReference type="Gene3D" id="1.10.260.40">
    <property type="entry name" value="lambda repressor-like DNA-binding domains"/>
    <property type="match status" value="1"/>
</dbReference>
<organism evidence="5 6">
    <name type="scientific">Tessaracoccus lacteus</name>
    <dbReference type="NCBI Taxonomy" id="3041766"/>
    <lineage>
        <taxon>Bacteria</taxon>
        <taxon>Bacillati</taxon>
        <taxon>Actinomycetota</taxon>
        <taxon>Actinomycetes</taxon>
        <taxon>Propionibacteriales</taxon>
        <taxon>Propionibacteriaceae</taxon>
        <taxon>Tessaracoccus</taxon>
    </lineage>
</organism>
<dbReference type="InterPro" id="IPR046335">
    <property type="entry name" value="LacI/GalR-like_sensor"/>
</dbReference>
<dbReference type="GO" id="GO:0003677">
    <property type="term" value="F:DNA binding"/>
    <property type="evidence" value="ECO:0007669"/>
    <property type="project" value="UniProtKB-KW"/>
</dbReference>
<proteinExistence type="predicted"/>
<dbReference type="PANTHER" id="PTHR30146:SF109">
    <property type="entry name" value="HTH-TYPE TRANSCRIPTIONAL REGULATOR GALS"/>
    <property type="match status" value="1"/>
</dbReference>
<reference evidence="5 6" key="1">
    <citation type="journal article" date="2008" name="Int. J. Syst. Evol. Microbiol.">
        <title>Tessaracoccus flavescens sp. nov., isolated from marine sediment.</title>
        <authorList>
            <person name="Lee D.W."/>
            <person name="Lee S.D."/>
        </authorList>
    </citation>
    <scope>NUCLEOTIDE SEQUENCE [LARGE SCALE GENOMIC DNA]</scope>
    <source>
        <strain evidence="5 6">T21</strain>
    </source>
</reference>
<dbReference type="PROSITE" id="PS00356">
    <property type="entry name" value="HTH_LACI_1"/>
    <property type="match status" value="1"/>
</dbReference>
<accession>A0ABY8PWH3</accession>
<dbReference type="Gene3D" id="3.40.50.2300">
    <property type="match status" value="2"/>
</dbReference>